<evidence type="ECO:0000313" key="2">
    <source>
        <dbReference type="Proteomes" id="UP000030151"/>
    </source>
</evidence>
<dbReference type="EMBL" id="JELW01000012">
    <property type="protein sequence ID" value="EXV00542.1"/>
    <property type="molecule type" value="Genomic_DNA"/>
</dbReference>
<organism evidence="1 2">
    <name type="scientific">Metarhizium robertsii</name>
    <dbReference type="NCBI Taxonomy" id="568076"/>
    <lineage>
        <taxon>Eukaryota</taxon>
        <taxon>Fungi</taxon>
        <taxon>Dikarya</taxon>
        <taxon>Ascomycota</taxon>
        <taxon>Pezizomycotina</taxon>
        <taxon>Sordariomycetes</taxon>
        <taxon>Hypocreomycetidae</taxon>
        <taxon>Hypocreales</taxon>
        <taxon>Clavicipitaceae</taxon>
        <taxon>Metarhizium</taxon>
    </lineage>
</organism>
<sequence length="162" mass="17853">MNESWNAESISTEQAGIYNLFLREYFPHAARQTQVDALAVISRESDQTGTSPDAGHDNELCRAMAKFGYSSARLRSLVNRGLEINQVTMANRGVDDIEGLEVNKAPRDIMPTVVFCMGSRSCISVKLITALSARGFKRWCVEKLSKGTLSPDQVATSASYAW</sequence>
<reference evidence="1 2" key="1">
    <citation type="submission" date="2014-02" db="EMBL/GenBank/DDBJ databases">
        <title>The genome sequence of the entomopathogenic fungus Metarhizium robertsii ARSEF 2575.</title>
        <authorList>
            <person name="Giuliano Garisto Donzelli B."/>
            <person name="Roe B.A."/>
            <person name="Macmil S.L."/>
            <person name="Krasnoff S.B."/>
            <person name="Gibson D.M."/>
        </authorList>
    </citation>
    <scope>NUCLEOTIDE SEQUENCE [LARGE SCALE GENOMIC DNA]</scope>
    <source>
        <strain evidence="1 2">ARSEF 2575</strain>
    </source>
</reference>
<gene>
    <name evidence="1" type="ORF">X797_006258</name>
</gene>
<dbReference type="HOGENOM" id="CLU_1635796_0_0_1"/>
<protein>
    <submittedName>
        <fullName evidence="1">Uncharacterized protein</fullName>
    </submittedName>
</protein>
<dbReference type="AlphaFoldDB" id="A0A014NEW6"/>
<name>A0A014NEW6_9HYPO</name>
<accession>A0A014NEW6</accession>
<dbReference type="Proteomes" id="UP000030151">
    <property type="component" value="Unassembled WGS sequence"/>
</dbReference>
<comment type="caution">
    <text evidence="1">The sequence shown here is derived from an EMBL/GenBank/DDBJ whole genome shotgun (WGS) entry which is preliminary data.</text>
</comment>
<proteinExistence type="predicted"/>
<evidence type="ECO:0000313" key="1">
    <source>
        <dbReference type="EMBL" id="EXV00542.1"/>
    </source>
</evidence>